<dbReference type="Proteomes" id="UP000321577">
    <property type="component" value="Unassembled WGS sequence"/>
</dbReference>
<feature type="domain" description="Cytochrome C Planctomycete-type" evidence="3">
    <location>
        <begin position="35"/>
        <end position="87"/>
    </location>
</feature>
<dbReference type="GO" id="GO:0009055">
    <property type="term" value="F:electron transfer activity"/>
    <property type="evidence" value="ECO:0007669"/>
    <property type="project" value="InterPro"/>
</dbReference>
<dbReference type="GO" id="GO:0020037">
    <property type="term" value="F:heme binding"/>
    <property type="evidence" value="ECO:0007669"/>
    <property type="project" value="InterPro"/>
</dbReference>
<evidence type="ECO:0000259" key="3">
    <source>
        <dbReference type="Pfam" id="PF07635"/>
    </source>
</evidence>
<dbReference type="Pfam" id="PF07583">
    <property type="entry name" value="PSCyt2"/>
    <property type="match status" value="1"/>
</dbReference>
<keyword evidence="5" id="KW-1185">Reference proteome</keyword>
<sequence length="890" mass="99364">MIRSPLIALVIASPVWAGEALTFERHVRPILKAQCFHCHGEDGEMKGGLDVRLARFLLKGGKEGPAVIPGDAAKSHLLEMVKSGDMPKGKAKLPAKDIATLEQWIAQGAKTARVEPEKLGPEHAFTDEERAWWAFQPIKKPALPKAAAEANPIDGFLADKLKSSDLTFSKEADPRTLIRRASFDLTGLPPTPEQVEQFVAEWEGRDKSTSGLNPAEIREKAWSSLTARLLSLPAYGERWGRHWLDIAGYADSDGYTDKDMVRPWAWKYRDYVIASLNKDKPFDEFVREQLAGDEMVPLPHRNLSAEAIEKITATGFLRMAADGTGAMNDKAAQNASIADTIKIVSTAFYGMTVGCAQCHDHRYDPITQADYYRMRAIFEPGFNTKAWRAPAGRLVSLLTDKERAVGAKIEEEAKKLDAARLAKQETFISEVLDKELEKAPEKDRDSLRTAYRTEVKKRTPEQVKQLKAWPRINQLSAGSLYLYDTTYKTKYAADLKKMTEDAAAVRATKPKEEFLHAFEEQPLAADKIPVTNLFFRGDIESPKEAVKPGDLTVLASFRPIEIPEKDKAMPTTGRRLAFAKSLTDGKHPLLARVMVNQVWLRHFGKGLVNSPNDFGQLGEKPSHPELLDWLATDFMAHGWSIKHLHKLIMTSRAYRQSSQRDAKRDLIDPDNRLLSRMNVHRLEAETLRDAFLAVSGKLNPKIGGQPVPVTFNEEGQVILGIDTRDTAGRQTGKFITMNGEDYRRSVYVQARRSTPLEMFAAFDAPAMTEANCAVRPNTTVSPQSLLLMNNLYMREHAQDLALRVTKEAGADVEKQVMRAWDLVLSRKPSMADEQEAVTFVKAQTEHYKVTPAKLEKVSGAPEKDNAAPELLGLTALCHALLSSNEFLYVD</sequence>
<evidence type="ECO:0000259" key="2">
    <source>
        <dbReference type="Pfam" id="PF07587"/>
    </source>
</evidence>
<comment type="caution">
    <text evidence="4">The sequence shown here is derived from an EMBL/GenBank/DDBJ whole genome shotgun (WGS) entry which is preliminary data.</text>
</comment>
<dbReference type="InterPro" id="IPR011429">
    <property type="entry name" value="Cyt_c_Planctomycete-type"/>
</dbReference>
<proteinExistence type="predicted"/>
<evidence type="ECO:0000259" key="1">
    <source>
        <dbReference type="Pfam" id="PF07583"/>
    </source>
</evidence>
<dbReference type="InterPro" id="IPR011444">
    <property type="entry name" value="DUF1549"/>
</dbReference>
<evidence type="ECO:0000313" key="5">
    <source>
        <dbReference type="Proteomes" id="UP000321577"/>
    </source>
</evidence>
<evidence type="ECO:0008006" key="6">
    <source>
        <dbReference type="Google" id="ProtNLM"/>
    </source>
</evidence>
<feature type="domain" description="DUF1549" evidence="1">
    <location>
        <begin position="152"/>
        <end position="379"/>
    </location>
</feature>
<reference evidence="4 5" key="1">
    <citation type="submission" date="2019-07" db="EMBL/GenBank/DDBJ databases">
        <title>Whole genome shotgun sequence of Brevifollis gellanilyticus NBRC 108608.</title>
        <authorList>
            <person name="Hosoyama A."/>
            <person name="Uohara A."/>
            <person name="Ohji S."/>
            <person name="Ichikawa N."/>
        </authorList>
    </citation>
    <scope>NUCLEOTIDE SEQUENCE [LARGE SCALE GENOMIC DNA]</scope>
    <source>
        <strain evidence="4 5">NBRC 108608</strain>
    </source>
</reference>
<evidence type="ECO:0000313" key="4">
    <source>
        <dbReference type="EMBL" id="GEP41667.1"/>
    </source>
</evidence>
<dbReference type="InterPro" id="IPR036909">
    <property type="entry name" value="Cyt_c-like_dom_sf"/>
</dbReference>
<accession>A0A512M4K1</accession>
<dbReference type="InterPro" id="IPR022655">
    <property type="entry name" value="DUF1553"/>
</dbReference>
<dbReference type="PANTHER" id="PTHR35889:SF3">
    <property type="entry name" value="F-BOX DOMAIN-CONTAINING PROTEIN"/>
    <property type="match status" value="1"/>
</dbReference>
<gene>
    <name evidence="4" type="ORF">BGE01nite_09580</name>
</gene>
<dbReference type="AlphaFoldDB" id="A0A512M4K1"/>
<dbReference type="Pfam" id="PF07635">
    <property type="entry name" value="PSCyt1"/>
    <property type="match status" value="1"/>
</dbReference>
<name>A0A512M4K1_9BACT</name>
<protein>
    <recommendedName>
        <fullName evidence="6">Cytochrome c</fullName>
    </recommendedName>
</protein>
<organism evidence="4 5">
    <name type="scientific">Brevifollis gellanilyticus</name>
    <dbReference type="NCBI Taxonomy" id="748831"/>
    <lineage>
        <taxon>Bacteria</taxon>
        <taxon>Pseudomonadati</taxon>
        <taxon>Verrucomicrobiota</taxon>
        <taxon>Verrucomicrobiia</taxon>
        <taxon>Verrucomicrobiales</taxon>
        <taxon>Verrucomicrobiaceae</taxon>
    </lineage>
</organism>
<dbReference type="SUPFAM" id="SSF46626">
    <property type="entry name" value="Cytochrome c"/>
    <property type="match status" value="1"/>
</dbReference>
<dbReference type="PANTHER" id="PTHR35889">
    <property type="entry name" value="CYCLOINULO-OLIGOSACCHARIDE FRUCTANOTRANSFERASE-RELATED"/>
    <property type="match status" value="1"/>
</dbReference>
<dbReference type="EMBL" id="BKAG01000004">
    <property type="protein sequence ID" value="GEP41667.1"/>
    <property type="molecule type" value="Genomic_DNA"/>
</dbReference>
<feature type="domain" description="DUF1553" evidence="2">
    <location>
        <begin position="574"/>
        <end position="839"/>
    </location>
</feature>
<dbReference type="RefSeq" id="WP_246145666.1">
    <property type="nucleotide sequence ID" value="NZ_BKAG01000004.1"/>
</dbReference>
<dbReference type="Pfam" id="PF07587">
    <property type="entry name" value="PSD1"/>
    <property type="match status" value="1"/>
</dbReference>